<proteinExistence type="predicted"/>
<feature type="transmembrane region" description="Helical" evidence="1">
    <location>
        <begin position="101"/>
        <end position="126"/>
    </location>
</feature>
<gene>
    <name evidence="2" type="ORF">H8706_02175</name>
</gene>
<dbReference type="InterPro" id="IPR009577">
    <property type="entry name" value="Sm_multidrug_ex"/>
</dbReference>
<dbReference type="Proteomes" id="UP000647416">
    <property type="component" value="Unassembled WGS sequence"/>
</dbReference>
<keyword evidence="1" id="KW-1133">Transmembrane helix</keyword>
<dbReference type="Pfam" id="PF06695">
    <property type="entry name" value="Sm_multidrug_ex"/>
    <property type="match status" value="1"/>
</dbReference>
<accession>A0A926IRT3</accession>
<dbReference type="RefSeq" id="WP_178348236.1">
    <property type="nucleotide sequence ID" value="NZ_JACRTE010000002.1"/>
</dbReference>
<comment type="caution">
    <text evidence="2">The sequence shown here is derived from an EMBL/GenBank/DDBJ whole genome shotgun (WGS) entry which is preliminary data.</text>
</comment>
<keyword evidence="1" id="KW-0812">Transmembrane</keyword>
<feature type="transmembrane region" description="Helical" evidence="1">
    <location>
        <begin position="12"/>
        <end position="38"/>
    </location>
</feature>
<feature type="transmembrane region" description="Helical" evidence="1">
    <location>
        <begin position="138"/>
        <end position="163"/>
    </location>
</feature>
<organism evidence="2 3">
    <name type="scientific">Qingrenia yutianensis</name>
    <dbReference type="NCBI Taxonomy" id="2763676"/>
    <lineage>
        <taxon>Bacteria</taxon>
        <taxon>Bacillati</taxon>
        <taxon>Bacillota</taxon>
        <taxon>Clostridia</taxon>
        <taxon>Eubacteriales</taxon>
        <taxon>Oscillospiraceae</taxon>
        <taxon>Qingrenia</taxon>
    </lineage>
</organism>
<dbReference type="EMBL" id="JACRTE010000002">
    <property type="protein sequence ID" value="MBC8595679.1"/>
    <property type="molecule type" value="Genomic_DNA"/>
</dbReference>
<evidence type="ECO:0000313" key="2">
    <source>
        <dbReference type="EMBL" id="MBC8595679.1"/>
    </source>
</evidence>
<feature type="transmembrane region" description="Helical" evidence="1">
    <location>
        <begin position="44"/>
        <end position="65"/>
    </location>
</feature>
<dbReference type="PANTHER" id="PTHR36007">
    <property type="entry name" value="TRANSPORT PROTEIN-RELATED"/>
    <property type="match status" value="1"/>
</dbReference>
<sequence length="164" mass="18078">MSDAIVSWFSNMNGYTAVFFMSMLPIVELRGSIIFAAATDLPYVWAYIISVVGNMIPIPFVILFLRPILNWLKTTKHLSGAANWVQERSMKKAGKIVKYEMLGLFIFVAIPLPGTGAWTGAIIASILNMRISRALPPIFFGVLTAGFIMLAGSYGLFNLAGYLF</sequence>
<reference evidence="2" key="1">
    <citation type="submission" date="2020-08" db="EMBL/GenBank/DDBJ databases">
        <title>Genome public.</title>
        <authorList>
            <person name="Liu C."/>
            <person name="Sun Q."/>
        </authorList>
    </citation>
    <scope>NUCLEOTIDE SEQUENCE</scope>
    <source>
        <strain evidence="2">NSJ-50</strain>
    </source>
</reference>
<name>A0A926IRT3_9FIRM</name>
<evidence type="ECO:0000256" key="1">
    <source>
        <dbReference type="SAM" id="Phobius"/>
    </source>
</evidence>
<protein>
    <submittedName>
        <fullName evidence="2">Small multi-drug export protein</fullName>
    </submittedName>
</protein>
<evidence type="ECO:0000313" key="3">
    <source>
        <dbReference type="Proteomes" id="UP000647416"/>
    </source>
</evidence>
<keyword evidence="3" id="KW-1185">Reference proteome</keyword>
<dbReference type="PANTHER" id="PTHR36007:SF2">
    <property type="entry name" value="TRANSPORT PROTEIN-RELATED"/>
    <property type="match status" value="1"/>
</dbReference>
<keyword evidence="1" id="KW-0472">Membrane</keyword>
<dbReference type="AlphaFoldDB" id="A0A926IRT3"/>